<protein>
    <submittedName>
        <fullName evidence="2">Putative chemotaxis protein CheW</fullName>
    </submittedName>
</protein>
<dbReference type="Gene3D" id="2.40.50.180">
    <property type="entry name" value="CheA-289, Domain 4"/>
    <property type="match status" value="1"/>
</dbReference>
<dbReference type="PROSITE" id="PS50851">
    <property type="entry name" value="CHEW"/>
    <property type="match status" value="1"/>
</dbReference>
<dbReference type="STRING" id="1121448.DGI_1944"/>
<accession>T2GC77</accession>
<dbReference type="PATRIC" id="fig|1121448.10.peg.1899"/>
<dbReference type="AlphaFoldDB" id="T2GC77"/>
<dbReference type="EMBL" id="CP006585">
    <property type="protein sequence ID" value="AGW13721.1"/>
    <property type="molecule type" value="Genomic_DNA"/>
</dbReference>
<dbReference type="SMART" id="SM00260">
    <property type="entry name" value="CheW"/>
    <property type="match status" value="1"/>
</dbReference>
<name>T2GC77_MEGG1</name>
<reference evidence="3" key="2">
    <citation type="submission" date="2013-07" db="EMBL/GenBank/DDBJ databases">
        <authorList>
            <person name="Morais-Silva F.O."/>
            <person name="Rezende A.M."/>
            <person name="Pimentel C."/>
            <person name="Resende D.M."/>
            <person name="Santos C.I."/>
            <person name="Clemente C."/>
            <person name="de Oliveira L.M."/>
            <person name="da Silva S.M."/>
            <person name="Costa D.A."/>
            <person name="Varela-Raposo A."/>
            <person name="Horacio E.C.A."/>
            <person name="Matos M."/>
            <person name="Flores O."/>
            <person name="Ruiz J.C."/>
            <person name="Rodrigues-Pousada C."/>
        </authorList>
    </citation>
    <scope>NUCLEOTIDE SEQUENCE [LARGE SCALE GENOMIC DNA]</scope>
    <source>
        <strain evidence="3">ATCC 19364 / DSM 1382 / NCIMB 9332 / VKM B-1759</strain>
    </source>
</reference>
<dbReference type="KEGG" id="dgg:DGI_1944"/>
<evidence type="ECO:0000313" key="3">
    <source>
        <dbReference type="Proteomes" id="UP000016587"/>
    </source>
</evidence>
<reference evidence="2 3" key="1">
    <citation type="journal article" date="2013" name="J. Bacteriol.">
        <title>Roles of HynAB and Ech, the only two hydrogenases found in the model sulfate reducer Desulfovibrio gigas.</title>
        <authorList>
            <person name="Morais-Silva F.O."/>
            <person name="Santos C.I."/>
            <person name="Rodrigues R."/>
            <person name="Pereira I.A."/>
            <person name="Rodrigues-Pousada C."/>
        </authorList>
    </citation>
    <scope>NUCLEOTIDE SEQUENCE [LARGE SCALE GENOMIC DNA]</scope>
    <source>
        <strain evidence="3">ATCC 19364 / DSM 1382 / NCIMB 9332 / VKM B-1759</strain>
    </source>
</reference>
<dbReference type="GO" id="GO:0007165">
    <property type="term" value="P:signal transduction"/>
    <property type="evidence" value="ECO:0007669"/>
    <property type="project" value="InterPro"/>
</dbReference>
<dbReference type="Proteomes" id="UP000016587">
    <property type="component" value="Chromosome"/>
</dbReference>
<sequence>MSTTLCLLTSDADAVLARRARELARPAVSREQCDRVAVQEMLFFALGDQAFAVDTRFVLGAGHVHHLLPLPGTPAFIAGVMLWEGRILAVNSLAQLLGLQSGQSGTDAEADIESDRGRLVVAMHGPDVEAPRLELLFEVDALLGVGGLAREALPGGALWRAPPPAAGRLGTCRRAVVQAAMVRDLASPPSVTTFLDMHALLTDPALQPGAHA</sequence>
<dbReference type="RefSeq" id="WP_021760604.1">
    <property type="nucleotide sequence ID" value="NC_022444.1"/>
</dbReference>
<evidence type="ECO:0000259" key="1">
    <source>
        <dbReference type="PROSITE" id="PS50851"/>
    </source>
</evidence>
<dbReference type="Pfam" id="PF01584">
    <property type="entry name" value="CheW"/>
    <property type="match status" value="1"/>
</dbReference>
<organism evidence="2 3">
    <name type="scientific">Megalodesulfovibrio gigas (strain ATCC 19364 / DSM 1382 / NCIMB 9332 / VKM B-1759)</name>
    <name type="common">Desulfovibrio gigas</name>
    <dbReference type="NCBI Taxonomy" id="1121448"/>
    <lineage>
        <taxon>Bacteria</taxon>
        <taxon>Pseudomonadati</taxon>
        <taxon>Thermodesulfobacteriota</taxon>
        <taxon>Desulfovibrionia</taxon>
        <taxon>Desulfovibrionales</taxon>
        <taxon>Desulfovibrionaceae</taxon>
        <taxon>Megalodesulfovibrio</taxon>
    </lineage>
</organism>
<dbReference type="GO" id="GO:0006935">
    <property type="term" value="P:chemotaxis"/>
    <property type="evidence" value="ECO:0007669"/>
    <property type="project" value="InterPro"/>
</dbReference>
<dbReference type="eggNOG" id="COG0835">
    <property type="taxonomic scope" value="Bacteria"/>
</dbReference>
<dbReference type="InterPro" id="IPR036061">
    <property type="entry name" value="CheW-like_dom_sf"/>
</dbReference>
<dbReference type="InterPro" id="IPR002545">
    <property type="entry name" value="CheW-lke_dom"/>
</dbReference>
<proteinExistence type="predicted"/>
<gene>
    <name evidence="2" type="ORF">DGI_1944</name>
</gene>
<keyword evidence="3" id="KW-1185">Reference proteome</keyword>
<dbReference type="HOGENOM" id="CLU_1298111_0_0_7"/>
<evidence type="ECO:0000313" key="2">
    <source>
        <dbReference type="EMBL" id="AGW13721.1"/>
    </source>
</evidence>
<feature type="domain" description="CheW-like" evidence="1">
    <location>
        <begin position="38"/>
        <end position="206"/>
    </location>
</feature>
<dbReference type="SUPFAM" id="SSF50341">
    <property type="entry name" value="CheW-like"/>
    <property type="match status" value="1"/>
</dbReference>